<feature type="binding site" evidence="7">
    <location>
        <position position="91"/>
    </location>
    <ligand>
        <name>[2Fe-2S] cluster</name>
        <dbReference type="ChEBI" id="CHEBI:190135"/>
    </ligand>
</feature>
<dbReference type="RefSeq" id="WP_006314612.1">
    <property type="nucleotide sequence ID" value="NZ_ARZA01000204.1"/>
</dbReference>
<keyword evidence="2 7" id="KW-0001">2Fe-2S</keyword>
<dbReference type="Proteomes" id="UP000013378">
    <property type="component" value="Unassembled WGS sequence"/>
</dbReference>
<keyword evidence="4 7" id="KW-0408">Iron</keyword>
<feature type="binding site" evidence="7">
    <location>
        <position position="127"/>
    </location>
    <ligand>
        <name>[2Fe-2S] cluster</name>
        <dbReference type="ChEBI" id="CHEBI:190135"/>
    </ligand>
</feature>
<reference evidence="8 9" key="1">
    <citation type="journal article" date="2015" name="Geomicrobiol. J.">
        <title>Caldisalinibacter kiritimatiensis gen. nov., sp. nov., a moderately thermohalophilic thiosulfate-reducing bacterium from a hypersaline microbial mat.</title>
        <authorList>
            <person name="Ben Hania W."/>
            <person name="Joseph M."/>
            <person name="Fiebig A."/>
            <person name="Bunk B."/>
            <person name="Klenk H.-P."/>
            <person name="Fardeau M.-L."/>
            <person name="Spring S."/>
        </authorList>
    </citation>
    <scope>NUCLEOTIDE SEQUENCE [LARGE SCALE GENOMIC DNA]</scope>
    <source>
        <strain evidence="8 9">L21-TH-D2</strain>
    </source>
</reference>
<dbReference type="CDD" id="cd03064">
    <property type="entry name" value="TRX_Fd_NuoE"/>
    <property type="match status" value="1"/>
</dbReference>
<dbReference type="OrthoDB" id="9807941at2"/>
<comment type="caution">
    <text evidence="8">The sequence shown here is derived from an EMBL/GenBank/DDBJ whole genome shotgun (WGS) entry which is preliminary data.</text>
</comment>
<keyword evidence="5 7" id="KW-0411">Iron-sulfur</keyword>
<keyword evidence="9" id="KW-1185">Reference proteome</keyword>
<comment type="cofactor">
    <cofactor evidence="7">
        <name>[2Fe-2S] cluster</name>
        <dbReference type="ChEBI" id="CHEBI:190135"/>
    </cofactor>
    <text evidence="7">Binds 1 [2Fe-2S] cluster.</text>
</comment>
<evidence type="ECO:0000256" key="7">
    <source>
        <dbReference type="PIRSR" id="PIRSR000216-1"/>
    </source>
</evidence>
<dbReference type="PANTHER" id="PTHR43342:SF2">
    <property type="entry name" value="POTENTIAL NAD-REDUCING HYDROGENASE SUBUNIT"/>
    <property type="match status" value="1"/>
</dbReference>
<evidence type="ECO:0000256" key="2">
    <source>
        <dbReference type="ARBA" id="ARBA00022714"/>
    </source>
</evidence>
<name>R1ASJ0_9FIRM</name>
<organism evidence="8 9">
    <name type="scientific">Caldisalinibacter kiritimatiensis</name>
    <dbReference type="NCBI Taxonomy" id="1304284"/>
    <lineage>
        <taxon>Bacteria</taxon>
        <taxon>Bacillati</taxon>
        <taxon>Bacillota</taxon>
        <taxon>Tissierellia</taxon>
        <taxon>Tissierellales</taxon>
        <taxon>Thermohalobacteraceae</taxon>
        <taxon>Caldisalinibacter</taxon>
    </lineage>
</organism>
<dbReference type="InterPro" id="IPR028431">
    <property type="entry name" value="NADP_DH_HndA-like"/>
</dbReference>
<evidence type="ECO:0000256" key="6">
    <source>
        <dbReference type="ARBA" id="ARBA00034078"/>
    </source>
</evidence>
<dbReference type="PIRSF" id="PIRSF000216">
    <property type="entry name" value="NADH_DH_24kDa"/>
    <property type="match status" value="1"/>
</dbReference>
<dbReference type="GO" id="GO:0046872">
    <property type="term" value="F:metal ion binding"/>
    <property type="evidence" value="ECO:0007669"/>
    <property type="project" value="UniProtKB-KW"/>
</dbReference>
<dbReference type="Gene3D" id="3.40.30.10">
    <property type="entry name" value="Glutaredoxin"/>
    <property type="match status" value="1"/>
</dbReference>
<dbReference type="EMBL" id="ARZA01000204">
    <property type="protein sequence ID" value="EOD00118.1"/>
    <property type="molecule type" value="Genomic_DNA"/>
</dbReference>
<gene>
    <name evidence="8" type="ORF">L21TH_1841</name>
</gene>
<dbReference type="PANTHER" id="PTHR43342">
    <property type="entry name" value="NADH-QUINONE OXIDOREDUCTASE, E SUBUNIT"/>
    <property type="match status" value="1"/>
</dbReference>
<dbReference type="FunFam" id="1.10.10.1590:FF:000001">
    <property type="entry name" value="NADH-quinone oxidoreductase subunit E"/>
    <property type="match status" value="1"/>
</dbReference>
<dbReference type="InterPro" id="IPR042128">
    <property type="entry name" value="NuoE_dom"/>
</dbReference>
<dbReference type="InterPro" id="IPR036249">
    <property type="entry name" value="Thioredoxin-like_sf"/>
</dbReference>
<comment type="similarity">
    <text evidence="1">Belongs to the complex I 24 kDa subunit family.</text>
</comment>
<dbReference type="SUPFAM" id="SSF52833">
    <property type="entry name" value="Thioredoxin-like"/>
    <property type="match status" value="1"/>
</dbReference>
<dbReference type="eggNOG" id="COG1905">
    <property type="taxonomic scope" value="Bacteria"/>
</dbReference>
<evidence type="ECO:0000313" key="9">
    <source>
        <dbReference type="Proteomes" id="UP000013378"/>
    </source>
</evidence>
<dbReference type="AlphaFoldDB" id="R1ASJ0"/>
<feature type="binding site" evidence="7">
    <location>
        <position position="86"/>
    </location>
    <ligand>
        <name>[2Fe-2S] cluster</name>
        <dbReference type="ChEBI" id="CHEBI:190135"/>
    </ligand>
</feature>
<feature type="binding site" evidence="7">
    <location>
        <position position="131"/>
    </location>
    <ligand>
        <name>[2Fe-2S] cluster</name>
        <dbReference type="ChEBI" id="CHEBI:190135"/>
    </ligand>
</feature>
<evidence type="ECO:0000256" key="1">
    <source>
        <dbReference type="ARBA" id="ARBA00010643"/>
    </source>
</evidence>
<sequence length="172" mass="19482">MGVRIEHTEEENYKKLDEIIDRYKDQEGMLIRILQKAQDVFGYLPREVQSYISERLNIPISTINGVVSFYSLFSQEPRGKYTIGVCMGTACYVKGAQEVLDAIKDELQIDVGDTTMDRLFTLKATRCIGACGLAPVITINDEVYGRLTPSDVPSILYKYIKTNKKSQLDRQG</sequence>
<dbReference type="Gene3D" id="1.10.10.1590">
    <property type="entry name" value="NADH-quinone oxidoreductase subunit E"/>
    <property type="match status" value="1"/>
</dbReference>
<evidence type="ECO:0000313" key="8">
    <source>
        <dbReference type="EMBL" id="EOD00118.1"/>
    </source>
</evidence>
<dbReference type="InterPro" id="IPR002023">
    <property type="entry name" value="NuoE-like"/>
</dbReference>
<dbReference type="InterPro" id="IPR041921">
    <property type="entry name" value="NuoE_N"/>
</dbReference>
<accession>R1ASJ0</accession>
<dbReference type="Pfam" id="PF01257">
    <property type="entry name" value="2Fe-2S_thioredx"/>
    <property type="match status" value="1"/>
</dbReference>
<keyword evidence="3 7" id="KW-0479">Metal-binding</keyword>
<protein>
    <submittedName>
        <fullName evidence="8">NADH-quinone oxidoreductase, E subunit</fullName>
    </submittedName>
</protein>
<evidence type="ECO:0000256" key="3">
    <source>
        <dbReference type="ARBA" id="ARBA00022723"/>
    </source>
</evidence>
<dbReference type="GO" id="GO:0051537">
    <property type="term" value="F:2 iron, 2 sulfur cluster binding"/>
    <property type="evidence" value="ECO:0007669"/>
    <property type="project" value="UniProtKB-KW"/>
</dbReference>
<evidence type="ECO:0000256" key="4">
    <source>
        <dbReference type="ARBA" id="ARBA00023004"/>
    </source>
</evidence>
<dbReference type="STRING" id="1304284.L21TH_1841"/>
<dbReference type="GO" id="GO:0016491">
    <property type="term" value="F:oxidoreductase activity"/>
    <property type="evidence" value="ECO:0007669"/>
    <property type="project" value="InterPro"/>
</dbReference>
<dbReference type="PATRIC" id="fig|1304284.3.peg.1808"/>
<dbReference type="FunFam" id="3.40.30.10:FF:000015">
    <property type="entry name" value="NADH-quinone oxidoreductase subunit E"/>
    <property type="match status" value="1"/>
</dbReference>
<proteinExistence type="inferred from homology"/>
<evidence type="ECO:0000256" key="5">
    <source>
        <dbReference type="ARBA" id="ARBA00023014"/>
    </source>
</evidence>
<comment type="cofactor">
    <cofactor evidence="6">
        <name>[2Fe-2S] cluster</name>
        <dbReference type="ChEBI" id="CHEBI:190135"/>
    </cofactor>
</comment>